<proteinExistence type="predicted"/>
<evidence type="ECO:0000313" key="2">
    <source>
        <dbReference type="EMBL" id="AQK87033.1"/>
    </source>
</evidence>
<name>A0A1D6M7K6_MAIZE</name>
<dbReference type="AlphaFoldDB" id="A0A1D6M7K6"/>
<dbReference type="EMBL" id="CM000782">
    <property type="protein sequence ID" value="AQK87033.1"/>
    <property type="molecule type" value="Genomic_DNA"/>
</dbReference>
<gene>
    <name evidence="2" type="ORF">ZEAMMB73_Zm00001d038619</name>
</gene>
<dbReference type="IntAct" id="A0A1D6M7K6">
    <property type="interactions" value="17"/>
</dbReference>
<accession>A0A1D6M7K6</accession>
<feature type="domain" description="U-box" evidence="1">
    <location>
        <begin position="2"/>
        <end position="61"/>
    </location>
</feature>
<sequence length="169" mass="18833">MAPEECAPAAVEAGLAAKLQLVIQSGCALELKQKASELLKLCRLNYTDTPSISKCKLTRTIHFTSSILAEEIWVVEQMARLVMTDTCRSGNGITEAIHFVEWGEKGGRQFLTPAGILTFNRNSMSAKDKATRKDQIDLRVGCLRLTSRRWCKKLNCVPRRIRNGKALII</sequence>
<reference evidence="2" key="1">
    <citation type="submission" date="2015-12" db="EMBL/GenBank/DDBJ databases">
        <title>Update maize B73 reference genome by single molecule sequencing technologies.</title>
        <authorList>
            <consortium name="Maize Genome Sequencing Project"/>
            <person name="Ware D."/>
        </authorList>
    </citation>
    <scope>NUCLEOTIDE SEQUENCE</scope>
    <source>
        <tissue evidence="2">Seedling</tissue>
    </source>
</reference>
<dbReference type="ExpressionAtlas" id="A0A1D6M7K6">
    <property type="expression patterns" value="baseline and differential"/>
</dbReference>
<organism evidence="2">
    <name type="scientific">Zea mays</name>
    <name type="common">Maize</name>
    <dbReference type="NCBI Taxonomy" id="4577"/>
    <lineage>
        <taxon>Eukaryota</taxon>
        <taxon>Viridiplantae</taxon>
        <taxon>Streptophyta</taxon>
        <taxon>Embryophyta</taxon>
        <taxon>Tracheophyta</taxon>
        <taxon>Spermatophyta</taxon>
        <taxon>Magnoliopsida</taxon>
        <taxon>Liliopsida</taxon>
        <taxon>Poales</taxon>
        <taxon>Poaceae</taxon>
        <taxon>PACMAD clade</taxon>
        <taxon>Panicoideae</taxon>
        <taxon>Andropogonodae</taxon>
        <taxon>Andropogoneae</taxon>
        <taxon>Tripsacinae</taxon>
        <taxon>Zea</taxon>
    </lineage>
</organism>
<dbReference type="InParanoid" id="A0A1D6M7K6"/>
<protein>
    <recommendedName>
        <fullName evidence="1">U-box domain-containing protein</fullName>
    </recommendedName>
</protein>
<dbReference type="Pfam" id="PF25598">
    <property type="entry name" value="ARM_PUB"/>
    <property type="match status" value="1"/>
</dbReference>
<dbReference type="InterPro" id="IPR058678">
    <property type="entry name" value="ARM_PUB"/>
</dbReference>
<evidence type="ECO:0000259" key="1">
    <source>
        <dbReference type="Pfam" id="PF25598"/>
    </source>
</evidence>